<protein>
    <submittedName>
        <fullName evidence="10">Halocyanin-like protein</fullName>
    </submittedName>
    <submittedName>
        <fullName evidence="11">Plastocyanin</fullName>
    </submittedName>
</protein>
<evidence type="ECO:0000256" key="7">
    <source>
        <dbReference type="PIRSR" id="PIRSR602387-1"/>
    </source>
</evidence>
<evidence type="ECO:0000259" key="9">
    <source>
        <dbReference type="Pfam" id="PF00127"/>
    </source>
</evidence>
<comment type="cofactor">
    <cofactor evidence="7">
        <name>Cu(2+)</name>
        <dbReference type="ChEBI" id="CHEBI:29036"/>
    </cofactor>
    <text evidence="7">The crystal structure with reduced Cu(1+) has also been determined.</text>
</comment>
<dbReference type="PATRIC" id="fig|797209.4.peg.3020"/>
<evidence type="ECO:0000256" key="8">
    <source>
        <dbReference type="SAM" id="MobiDB-lite"/>
    </source>
</evidence>
<dbReference type="eggNOG" id="arCOG02918">
    <property type="taxonomic scope" value="Archaea"/>
</dbReference>
<dbReference type="InterPro" id="IPR008972">
    <property type="entry name" value="Cupredoxin"/>
</dbReference>
<evidence type="ECO:0000313" key="13">
    <source>
        <dbReference type="Proteomes" id="UP000184203"/>
    </source>
</evidence>
<sequence>MNRRQFVATVGVAALGGCSTLNGDDEIATPTSGPEGGTTTVEMKTDGNGSYFDPIGLYLKPGDSVTFVVKSGNHSASAYHPDNIYAETTRIPEDAPAWGSKVLQKGESYEHTFNAVGTHDYYCIPHKPLGMVGRIIVGKPGGPADGSMPPDGEVPKTKPILEEESVSYEEFSG</sequence>
<dbReference type="GO" id="GO:0009055">
    <property type="term" value="F:electron transfer activity"/>
    <property type="evidence" value="ECO:0007669"/>
    <property type="project" value="InterPro"/>
</dbReference>
<dbReference type="EMBL" id="AEMG01000016">
    <property type="protein sequence ID" value="EFW91206.1"/>
    <property type="molecule type" value="Genomic_DNA"/>
</dbReference>
<evidence type="ECO:0000313" key="12">
    <source>
        <dbReference type="Proteomes" id="UP000003751"/>
    </source>
</evidence>
<dbReference type="PRINTS" id="PR00157">
    <property type="entry name" value="PLASTOCYANIN"/>
</dbReference>
<evidence type="ECO:0000256" key="3">
    <source>
        <dbReference type="ARBA" id="ARBA00022723"/>
    </source>
</evidence>
<dbReference type="Gene3D" id="2.60.40.420">
    <property type="entry name" value="Cupredoxins - blue copper proteins"/>
    <property type="match status" value="1"/>
</dbReference>
<evidence type="ECO:0000313" key="11">
    <source>
        <dbReference type="EMBL" id="SHL65350.1"/>
    </source>
</evidence>
<dbReference type="EMBL" id="FRAN01000010">
    <property type="protein sequence ID" value="SHL65350.1"/>
    <property type="molecule type" value="Genomic_DNA"/>
</dbReference>
<dbReference type="GO" id="GO:0005507">
    <property type="term" value="F:copper ion binding"/>
    <property type="evidence" value="ECO:0007669"/>
    <property type="project" value="InterPro"/>
</dbReference>
<dbReference type="InterPro" id="IPR000923">
    <property type="entry name" value="BlueCu_1"/>
</dbReference>
<keyword evidence="6" id="KW-0472">Membrane</keyword>
<comment type="subcellular location">
    <subcellularLocation>
        <location evidence="1">Membrane</location>
    </subcellularLocation>
</comment>
<feature type="domain" description="Blue (type 1) copper" evidence="9">
    <location>
        <begin position="40"/>
        <end position="137"/>
    </location>
</feature>
<reference evidence="11" key="3">
    <citation type="submission" date="2016-11" db="EMBL/GenBank/DDBJ databases">
        <authorList>
            <person name="Jaros S."/>
            <person name="Januszkiewicz K."/>
            <person name="Wedrychowicz H."/>
        </authorList>
    </citation>
    <scope>NUCLEOTIDE SEQUENCE [LARGE SCALE GENOMIC DNA]</scope>
    <source>
        <strain evidence="11">DX253</strain>
    </source>
</reference>
<keyword evidence="13" id="KW-1185">Reference proteome</keyword>
<dbReference type="GO" id="GO:0016020">
    <property type="term" value="C:membrane"/>
    <property type="evidence" value="ECO:0007669"/>
    <property type="project" value="UniProtKB-SubCell"/>
</dbReference>
<name>E7QW72_HALPU</name>
<feature type="compositionally biased region" description="Low complexity" evidence="8">
    <location>
        <begin position="29"/>
        <end position="40"/>
    </location>
</feature>
<feature type="region of interest" description="Disordered" evidence="8">
    <location>
        <begin position="21"/>
        <end position="40"/>
    </location>
</feature>
<dbReference type="PANTHER" id="PTHR34192">
    <property type="entry name" value="PLASTOCYANIN MAJOR ISOFORM, CHLOROPLASTIC-RELATED"/>
    <property type="match status" value="1"/>
</dbReference>
<dbReference type="SUPFAM" id="SSF49503">
    <property type="entry name" value="Cupredoxins"/>
    <property type="match status" value="1"/>
</dbReference>
<proteinExistence type="predicted"/>
<organism evidence="10 12">
    <name type="scientific">Haladaptatus paucihalophilus DX253</name>
    <dbReference type="NCBI Taxonomy" id="797209"/>
    <lineage>
        <taxon>Archaea</taxon>
        <taxon>Methanobacteriati</taxon>
        <taxon>Methanobacteriota</taxon>
        <taxon>Stenosarchaea group</taxon>
        <taxon>Halobacteria</taxon>
        <taxon>Halobacteriales</taxon>
        <taxon>Haladaptataceae</taxon>
        <taxon>Haladaptatus</taxon>
    </lineage>
</organism>
<dbReference type="STRING" id="797209.GCA_000376445_04374"/>
<dbReference type="Proteomes" id="UP000184203">
    <property type="component" value="Unassembled WGS sequence"/>
</dbReference>
<evidence type="ECO:0000256" key="4">
    <source>
        <dbReference type="ARBA" id="ARBA00022982"/>
    </source>
</evidence>
<dbReference type="PROSITE" id="PS51257">
    <property type="entry name" value="PROKAR_LIPOPROTEIN"/>
    <property type="match status" value="1"/>
</dbReference>
<feature type="compositionally biased region" description="Acidic residues" evidence="8">
    <location>
        <begin position="162"/>
        <end position="173"/>
    </location>
</feature>
<evidence type="ECO:0000256" key="1">
    <source>
        <dbReference type="ARBA" id="ARBA00004370"/>
    </source>
</evidence>
<evidence type="ECO:0000256" key="2">
    <source>
        <dbReference type="ARBA" id="ARBA00022448"/>
    </source>
</evidence>
<keyword evidence="3 7" id="KW-0479">Metal-binding</keyword>
<feature type="binding site" evidence="7">
    <location>
        <position position="123"/>
    </location>
    <ligand>
        <name>Cu cation</name>
        <dbReference type="ChEBI" id="CHEBI:23378"/>
    </ligand>
</feature>
<dbReference type="Proteomes" id="UP000003751">
    <property type="component" value="Unassembled WGS sequence"/>
</dbReference>
<reference evidence="10 12" key="1">
    <citation type="journal article" date="2014" name="ISME J.">
        <title>Trehalose/2-sulfotrehalose biosynthesis and glycine-betaine uptake are widely spread mechanisms for osmoadaptation in the Halobacteriales.</title>
        <authorList>
            <person name="Youssef N.H."/>
            <person name="Savage-Ashlock K.N."/>
            <person name="McCully A.L."/>
            <person name="Luedtke B."/>
            <person name="Shaw E.I."/>
            <person name="Hoff W.D."/>
            <person name="Elshahed M.S."/>
        </authorList>
    </citation>
    <scope>NUCLEOTIDE SEQUENCE [LARGE SCALE GENOMIC DNA]</scope>
    <source>
        <strain evidence="10 12">DX253</strain>
    </source>
</reference>
<dbReference type="Pfam" id="PF00127">
    <property type="entry name" value="Copper-bind"/>
    <property type="match status" value="1"/>
</dbReference>
<keyword evidence="4" id="KW-0249">Electron transport</keyword>
<dbReference type="OrthoDB" id="186995at2157"/>
<evidence type="ECO:0000313" key="10">
    <source>
        <dbReference type="EMBL" id="EFW91206.1"/>
    </source>
</evidence>
<gene>
    <name evidence="11" type="ORF">SAMN05444342_4332</name>
    <name evidence="10" type="ORF">ZOD2009_15301</name>
</gene>
<dbReference type="RefSeq" id="WP_007981202.1">
    <property type="nucleotide sequence ID" value="NZ_AEMG01000016.1"/>
</dbReference>
<keyword evidence="5 7" id="KW-0186">Copper</keyword>
<dbReference type="AlphaFoldDB" id="E7QW72"/>
<dbReference type="PANTHER" id="PTHR34192:SF10">
    <property type="entry name" value="PLASTOCYANIN MAJOR ISOFORM, CHLOROPLASTIC-RELATED"/>
    <property type="match status" value="1"/>
</dbReference>
<feature type="binding site" evidence="7">
    <location>
        <position position="131"/>
    </location>
    <ligand>
        <name>Cu cation</name>
        <dbReference type="ChEBI" id="CHEBI:23378"/>
    </ligand>
</feature>
<feature type="region of interest" description="Disordered" evidence="8">
    <location>
        <begin position="140"/>
        <end position="173"/>
    </location>
</feature>
<keyword evidence="2" id="KW-0813">Transport</keyword>
<dbReference type="InterPro" id="IPR002387">
    <property type="entry name" value="Plastocyanin"/>
</dbReference>
<evidence type="ECO:0000256" key="6">
    <source>
        <dbReference type="ARBA" id="ARBA00023136"/>
    </source>
</evidence>
<reference evidence="13" key="2">
    <citation type="submission" date="2016-11" db="EMBL/GenBank/DDBJ databases">
        <authorList>
            <person name="Varghese N."/>
            <person name="Submissions S."/>
        </authorList>
    </citation>
    <scope>NUCLEOTIDE SEQUENCE [LARGE SCALE GENOMIC DNA]</scope>
    <source>
        <strain evidence="13">DX253</strain>
    </source>
</reference>
<accession>E7QW72</accession>
<evidence type="ECO:0000256" key="5">
    <source>
        <dbReference type="ARBA" id="ARBA00023008"/>
    </source>
</evidence>
<feature type="binding site" evidence="7">
    <location>
        <position position="126"/>
    </location>
    <ligand>
        <name>Cu cation</name>
        <dbReference type="ChEBI" id="CHEBI:23378"/>
    </ligand>
</feature>